<feature type="transmembrane region" description="Helical" evidence="13">
    <location>
        <begin position="362"/>
        <end position="381"/>
    </location>
</feature>
<feature type="transmembrane region" description="Helical" evidence="13">
    <location>
        <begin position="471"/>
        <end position="491"/>
    </location>
</feature>
<feature type="active site" description="Phosphocysteine intermediate; for EIIB activity" evidence="11">
    <location>
        <position position="208"/>
    </location>
</feature>
<dbReference type="Gene3D" id="2.70.70.10">
    <property type="entry name" value="Glucose Permease (Domain IIA)"/>
    <property type="match status" value="1"/>
</dbReference>
<dbReference type="RefSeq" id="WP_390304092.1">
    <property type="nucleotide sequence ID" value="NZ_JBHRRZ010000010.1"/>
</dbReference>
<feature type="transmembrane region" description="Helical" evidence="13">
    <location>
        <begin position="442"/>
        <end position="465"/>
    </location>
</feature>
<evidence type="ECO:0000256" key="6">
    <source>
        <dbReference type="ARBA" id="ARBA00022683"/>
    </source>
</evidence>
<dbReference type="NCBIfam" id="TIGR01992">
    <property type="entry name" value="PTS-IIBC-Tre"/>
    <property type="match status" value="1"/>
</dbReference>
<feature type="domain" description="PTS EIIA type-1" evidence="14">
    <location>
        <begin position="24"/>
        <end position="128"/>
    </location>
</feature>
<dbReference type="CDD" id="cd00210">
    <property type="entry name" value="PTS_IIA_glc"/>
    <property type="match status" value="1"/>
</dbReference>
<evidence type="ECO:0000313" key="17">
    <source>
        <dbReference type="EMBL" id="MFC2947808.1"/>
    </source>
</evidence>
<evidence type="ECO:0000256" key="2">
    <source>
        <dbReference type="ARBA" id="ARBA00022448"/>
    </source>
</evidence>
<comment type="subcellular location">
    <subcellularLocation>
        <location evidence="1">Cell membrane</location>
        <topology evidence="1">Multi-pass membrane protein</topology>
    </subcellularLocation>
</comment>
<dbReference type="InterPro" id="IPR050558">
    <property type="entry name" value="PTS_Sugar-Specific_Components"/>
</dbReference>
<dbReference type="EMBL" id="JBHRRZ010000010">
    <property type="protein sequence ID" value="MFC2947808.1"/>
    <property type="molecule type" value="Genomic_DNA"/>
</dbReference>
<sequence>MANDIMDILSPLTGKIIQLEDVPDPTFAQKMMGDGLAVEPVDGKVLSPVDGQIVQVFPTKHAVGLQTASGVEVLIHIGLETVALDGEGFEAHVSQGDQVKAGDPLITFDLDFIKEKAASHITPVIITNGDALESFEKTKETDASAGNTVLLKAGMKGVEGSEEGQVPDQTEDMETDKSSVSDTPYGQEAKDIVAAVGGLDNINAATHCVTRLRFALNDEDKVNQEALENLDLVKGSFAANGQFQVVIGQGTVDKVYKAMVDETGISEASKEEVKEAGGNKQNILQRGVKVLADIFIPILPAIVTAGLLLGLNNILVNPLFSDQPIVEMYPQWAGMAEMINIIANTAFTFLPALIGWSAVNRFGGNPLLGIVLGLILVHPALMPASEYAQAVVDGTAPTWNLFGLEVSQMGYQGQVLPVLVAAWVLSKIEIWLRKRVIDSLQLLVVAPVALLVTGFLAFIIIGPVTFTVGEWITGGIVTVFQTFPLVGGLLYGALYAPLVITGMHHTFLAVDLQLIGSTGTTFLWPIVALSNIAQGAAVFAMMLVAREEKLKGLAGTAGVSAFLGVTEPAMFGVNIRFKYPFIAALIGTAIAGAFITIQGVQATSIGIGGLPAFLSIVGENWVSFFIGMAIVLVVPFVITYLIAKRKLNTH</sequence>
<evidence type="ECO:0000256" key="5">
    <source>
        <dbReference type="ARBA" id="ARBA00022679"/>
    </source>
</evidence>
<dbReference type="Pfam" id="PF00367">
    <property type="entry name" value="PTS_EIIB"/>
    <property type="match status" value="1"/>
</dbReference>
<keyword evidence="2" id="KW-0813">Transport</keyword>
<keyword evidence="6" id="KW-0598">Phosphotransferase system</keyword>
<dbReference type="Gene3D" id="3.30.1360.60">
    <property type="entry name" value="Glucose permease domain IIB"/>
    <property type="match status" value="1"/>
</dbReference>
<feature type="transmembrane region" description="Helical" evidence="13">
    <location>
        <begin position="522"/>
        <end position="544"/>
    </location>
</feature>
<dbReference type="Pfam" id="PF00358">
    <property type="entry name" value="PTS_EIIA_1"/>
    <property type="match status" value="1"/>
</dbReference>
<dbReference type="SUPFAM" id="SSF51261">
    <property type="entry name" value="Duplicated hybrid motif"/>
    <property type="match status" value="1"/>
</dbReference>
<dbReference type="PROSITE" id="PS51093">
    <property type="entry name" value="PTS_EIIA_TYPE_1"/>
    <property type="match status" value="1"/>
</dbReference>
<keyword evidence="4" id="KW-0762">Sugar transport</keyword>
<dbReference type="NCBIfam" id="TIGR00826">
    <property type="entry name" value="EIIB_glc"/>
    <property type="match status" value="1"/>
</dbReference>
<dbReference type="NCBIfam" id="NF008236">
    <property type="entry name" value="PRK11007.1"/>
    <property type="match status" value="1"/>
</dbReference>
<evidence type="ECO:0000259" key="16">
    <source>
        <dbReference type="PROSITE" id="PS51103"/>
    </source>
</evidence>
<keyword evidence="10 13" id="KW-0472">Membrane</keyword>
<feature type="transmembrane region" description="Helical" evidence="13">
    <location>
        <begin position="331"/>
        <end position="350"/>
    </location>
</feature>
<dbReference type="InterPro" id="IPR018113">
    <property type="entry name" value="PTrfase_EIIB_Cys"/>
</dbReference>
<dbReference type="InterPro" id="IPR001127">
    <property type="entry name" value="PTS_EIIA_1_perm"/>
</dbReference>
<gene>
    <name evidence="17" type="primary">treP</name>
    <name evidence="17" type="ORF">ACFODW_05575</name>
</gene>
<comment type="caution">
    <text evidence="17">The sequence shown here is derived from an EMBL/GenBank/DDBJ whole genome shotgun (WGS) entry which is preliminary data.</text>
</comment>
<dbReference type="InterPro" id="IPR003352">
    <property type="entry name" value="PTS_EIIC"/>
</dbReference>
<evidence type="ECO:0000256" key="3">
    <source>
        <dbReference type="ARBA" id="ARBA00022475"/>
    </source>
</evidence>
<evidence type="ECO:0000256" key="13">
    <source>
        <dbReference type="SAM" id="Phobius"/>
    </source>
</evidence>
<evidence type="ECO:0000256" key="11">
    <source>
        <dbReference type="PROSITE-ProRule" id="PRU00421"/>
    </source>
</evidence>
<feature type="transmembrane region" description="Helical" evidence="13">
    <location>
        <begin position="621"/>
        <end position="643"/>
    </location>
</feature>
<name>A0ABV7A4I1_9BACI</name>
<dbReference type="InterPro" id="IPR001996">
    <property type="entry name" value="PTS_IIB_1"/>
</dbReference>
<evidence type="ECO:0000313" key="18">
    <source>
        <dbReference type="Proteomes" id="UP001595387"/>
    </source>
</evidence>
<dbReference type="InterPro" id="IPR011055">
    <property type="entry name" value="Dup_hybrid_motif"/>
</dbReference>
<dbReference type="PROSITE" id="PS00371">
    <property type="entry name" value="PTS_EIIA_TYPE_1_HIS"/>
    <property type="match status" value="1"/>
</dbReference>
<evidence type="ECO:0000256" key="10">
    <source>
        <dbReference type="ARBA" id="ARBA00023136"/>
    </source>
</evidence>
<dbReference type="Proteomes" id="UP001595387">
    <property type="component" value="Unassembled WGS sequence"/>
</dbReference>
<keyword evidence="18" id="KW-1185">Reference proteome</keyword>
<organism evidence="17 18">
    <name type="scientific">Virgibacillus sediminis</name>
    <dbReference type="NCBI Taxonomy" id="202260"/>
    <lineage>
        <taxon>Bacteria</taxon>
        <taxon>Bacillati</taxon>
        <taxon>Bacillota</taxon>
        <taxon>Bacilli</taxon>
        <taxon>Bacillales</taxon>
        <taxon>Bacillaceae</taxon>
        <taxon>Virgibacillus</taxon>
    </lineage>
</organism>
<protein>
    <submittedName>
        <fullName evidence="17">PTS system trehalose-specific EIIBC component</fullName>
        <ecNumber evidence="17">2.7.1.201</ecNumber>
    </submittedName>
</protein>
<dbReference type="Pfam" id="PF02378">
    <property type="entry name" value="PTS_EIIC"/>
    <property type="match status" value="1"/>
</dbReference>
<feature type="transmembrane region" description="Helical" evidence="13">
    <location>
        <begin position="290"/>
        <end position="311"/>
    </location>
</feature>
<feature type="transmembrane region" description="Helical" evidence="13">
    <location>
        <begin position="579"/>
        <end position="601"/>
    </location>
</feature>
<dbReference type="InterPro" id="IPR011296">
    <property type="entry name" value="PTS_IIBC_treh"/>
</dbReference>
<evidence type="ECO:0000256" key="4">
    <source>
        <dbReference type="ARBA" id="ARBA00022597"/>
    </source>
</evidence>
<dbReference type="CDD" id="cd00212">
    <property type="entry name" value="PTS_IIB_glc"/>
    <property type="match status" value="1"/>
</dbReference>
<dbReference type="PROSITE" id="PS51103">
    <property type="entry name" value="PTS_EIIC_TYPE_1"/>
    <property type="match status" value="1"/>
</dbReference>
<evidence type="ECO:0000256" key="7">
    <source>
        <dbReference type="ARBA" id="ARBA00022692"/>
    </source>
</evidence>
<dbReference type="SUPFAM" id="SSF55604">
    <property type="entry name" value="Glucose permease domain IIB"/>
    <property type="match status" value="1"/>
</dbReference>
<dbReference type="InterPro" id="IPR036878">
    <property type="entry name" value="Glu_permease_IIB"/>
</dbReference>
<dbReference type="PROSITE" id="PS51098">
    <property type="entry name" value="PTS_EIIB_TYPE_1"/>
    <property type="match status" value="1"/>
</dbReference>
<dbReference type="NCBIfam" id="TIGR00830">
    <property type="entry name" value="PTBA"/>
    <property type="match status" value="1"/>
</dbReference>
<dbReference type="InterPro" id="IPR013013">
    <property type="entry name" value="PTS_EIIC_1"/>
</dbReference>
<accession>A0ABV7A4I1</accession>
<feature type="region of interest" description="Disordered" evidence="12">
    <location>
        <begin position="157"/>
        <end position="184"/>
    </location>
</feature>
<dbReference type="GO" id="GO:0016740">
    <property type="term" value="F:transferase activity"/>
    <property type="evidence" value="ECO:0007669"/>
    <property type="project" value="UniProtKB-KW"/>
</dbReference>
<feature type="domain" description="PTS EIIB type-1" evidence="15">
    <location>
        <begin position="186"/>
        <end position="269"/>
    </location>
</feature>
<feature type="domain" description="PTS EIIC type-1" evidence="16">
    <location>
        <begin position="289"/>
        <end position="650"/>
    </location>
</feature>
<keyword evidence="3" id="KW-1003">Cell membrane</keyword>
<evidence type="ECO:0000256" key="12">
    <source>
        <dbReference type="SAM" id="MobiDB-lite"/>
    </source>
</evidence>
<keyword evidence="9 13" id="KW-1133">Transmembrane helix</keyword>
<evidence type="ECO:0000259" key="14">
    <source>
        <dbReference type="PROSITE" id="PS51093"/>
    </source>
</evidence>
<dbReference type="PROSITE" id="PS01035">
    <property type="entry name" value="PTS_EIIB_TYPE_1_CYS"/>
    <property type="match status" value="1"/>
</dbReference>
<evidence type="ECO:0000256" key="1">
    <source>
        <dbReference type="ARBA" id="ARBA00004651"/>
    </source>
</evidence>
<keyword evidence="5 17" id="KW-0808">Transferase</keyword>
<reference evidence="18" key="1">
    <citation type="journal article" date="2019" name="Int. J. Syst. Evol. Microbiol.">
        <title>The Global Catalogue of Microorganisms (GCM) 10K type strain sequencing project: providing services to taxonomists for standard genome sequencing and annotation.</title>
        <authorList>
            <consortium name="The Broad Institute Genomics Platform"/>
            <consortium name="The Broad Institute Genome Sequencing Center for Infectious Disease"/>
            <person name="Wu L."/>
            <person name="Ma J."/>
        </authorList>
    </citation>
    <scope>NUCLEOTIDE SEQUENCE [LARGE SCALE GENOMIC DNA]</scope>
    <source>
        <strain evidence="18">KCTC 13193</strain>
    </source>
</reference>
<evidence type="ECO:0000256" key="8">
    <source>
        <dbReference type="ARBA" id="ARBA00022777"/>
    </source>
</evidence>
<proteinExistence type="predicted"/>
<dbReference type="PANTHER" id="PTHR30175">
    <property type="entry name" value="PHOSPHOTRANSFERASE SYSTEM TRANSPORT PROTEIN"/>
    <property type="match status" value="1"/>
</dbReference>
<evidence type="ECO:0000259" key="15">
    <source>
        <dbReference type="PROSITE" id="PS51098"/>
    </source>
</evidence>
<dbReference type="EC" id="2.7.1.201" evidence="17"/>
<keyword evidence="8" id="KW-0418">Kinase</keyword>
<dbReference type="PANTHER" id="PTHR30175:SF4">
    <property type="entry name" value="PTS SYSTEM TREHALOSE-SPECIFIC EIIBC COMPONENT"/>
    <property type="match status" value="1"/>
</dbReference>
<evidence type="ECO:0000256" key="9">
    <source>
        <dbReference type="ARBA" id="ARBA00022989"/>
    </source>
</evidence>
<keyword evidence="7 13" id="KW-0812">Transmembrane</keyword>